<reference evidence="2 3" key="1">
    <citation type="submission" date="2021-03" db="EMBL/GenBank/DDBJ databases">
        <title>Actinomadura violae sp. nov., isolated from lichen in Thailand.</title>
        <authorList>
            <person name="Kanchanasin P."/>
            <person name="Saeng-In P."/>
            <person name="Phongsopitanun W."/>
            <person name="Yuki M."/>
            <person name="Kudo T."/>
            <person name="Ohkuma M."/>
            <person name="Tanasupawat S."/>
        </authorList>
    </citation>
    <scope>NUCLEOTIDE SEQUENCE [LARGE SCALE GENOMIC DNA]</scope>
    <source>
        <strain evidence="2 3">LCR2-06</strain>
    </source>
</reference>
<evidence type="ECO:0000313" key="3">
    <source>
        <dbReference type="Proteomes" id="UP000680206"/>
    </source>
</evidence>
<dbReference type="EMBL" id="JAGEPF010000018">
    <property type="protein sequence ID" value="MBO2461567.1"/>
    <property type="molecule type" value="Genomic_DNA"/>
</dbReference>
<proteinExistence type="predicted"/>
<organism evidence="2 3">
    <name type="scientific">Actinomadura violacea</name>
    <dbReference type="NCBI Taxonomy" id="2819934"/>
    <lineage>
        <taxon>Bacteria</taxon>
        <taxon>Bacillati</taxon>
        <taxon>Actinomycetota</taxon>
        <taxon>Actinomycetes</taxon>
        <taxon>Streptosporangiales</taxon>
        <taxon>Thermomonosporaceae</taxon>
        <taxon>Actinomadura</taxon>
    </lineage>
</organism>
<keyword evidence="3" id="KW-1185">Reference proteome</keyword>
<dbReference type="RefSeq" id="WP_208244924.1">
    <property type="nucleotide sequence ID" value="NZ_JAGEPF010000018.1"/>
</dbReference>
<comment type="caution">
    <text evidence="2">The sequence shown here is derived from an EMBL/GenBank/DDBJ whole genome shotgun (WGS) entry which is preliminary data.</text>
</comment>
<protein>
    <submittedName>
        <fullName evidence="2">Uncharacterized protein</fullName>
    </submittedName>
</protein>
<feature type="compositionally biased region" description="Basic and acidic residues" evidence="1">
    <location>
        <begin position="68"/>
        <end position="79"/>
    </location>
</feature>
<name>A0ABS3RXY4_9ACTN</name>
<evidence type="ECO:0000256" key="1">
    <source>
        <dbReference type="SAM" id="MobiDB-lite"/>
    </source>
</evidence>
<sequence>MTEAKRSPDLHESAAAFARTWAQGELADEVATALTCDEAEALAELFHAAGLQDAAKTWMDSHAAGDYPEDRHYRGREDTPAEDAPEPAPAP</sequence>
<evidence type="ECO:0000313" key="2">
    <source>
        <dbReference type="EMBL" id="MBO2461567.1"/>
    </source>
</evidence>
<feature type="region of interest" description="Disordered" evidence="1">
    <location>
        <begin position="62"/>
        <end position="91"/>
    </location>
</feature>
<gene>
    <name evidence="2" type="ORF">J4709_28770</name>
</gene>
<dbReference type="Proteomes" id="UP000680206">
    <property type="component" value="Unassembled WGS sequence"/>
</dbReference>
<accession>A0ABS3RXY4</accession>